<protein>
    <recommendedName>
        <fullName evidence="3">HTH merR-type domain-containing protein</fullName>
    </recommendedName>
</protein>
<comment type="caution">
    <text evidence="1">The sequence shown here is derived from an EMBL/GenBank/DDBJ whole genome shotgun (WGS) entry which is preliminary data.</text>
</comment>
<sequence>MEVLQREGFTVKKDNRGRRQYTDNDIMVIEKLIELSKYEARKGTEDDRAANREG</sequence>
<dbReference type="AlphaFoldDB" id="A0ABD5HQP8"/>
<evidence type="ECO:0000313" key="1">
    <source>
        <dbReference type="EMBL" id="MDW9207251.1"/>
    </source>
</evidence>
<reference evidence="1 2" key="1">
    <citation type="submission" date="2023-10" db="EMBL/GenBank/DDBJ databases">
        <title>Draft Genome Sequence of Bacillus thuringiensis serovar. toumanoffi 4059: Identification of a Novel Cry Protein Candidate.</title>
        <authorList>
            <person name="Murdoch R.W."/>
            <person name="Gemler B."/>
            <person name="Heater B.S."/>
        </authorList>
    </citation>
    <scope>NUCLEOTIDE SEQUENCE [LARGE SCALE GENOMIC DNA]</scope>
    <source>
        <strain evidence="1 2">4059</strain>
    </source>
</reference>
<evidence type="ECO:0008006" key="3">
    <source>
        <dbReference type="Google" id="ProtNLM"/>
    </source>
</evidence>
<name>A0ABD5HQP8_BACTU</name>
<organism evidence="1 2">
    <name type="scientific">Bacillus thuringiensis serovar toumanoffi</name>
    <dbReference type="NCBI Taxonomy" id="180862"/>
    <lineage>
        <taxon>Bacteria</taxon>
        <taxon>Bacillati</taxon>
        <taxon>Bacillota</taxon>
        <taxon>Bacilli</taxon>
        <taxon>Bacillales</taxon>
        <taxon>Bacillaceae</taxon>
        <taxon>Bacillus</taxon>
        <taxon>Bacillus cereus group</taxon>
    </lineage>
</organism>
<dbReference type="EMBL" id="JAWQCK010000001">
    <property type="protein sequence ID" value="MDW9207251.1"/>
    <property type="molecule type" value="Genomic_DNA"/>
</dbReference>
<accession>A0ABD5HQP8</accession>
<evidence type="ECO:0000313" key="2">
    <source>
        <dbReference type="Proteomes" id="UP001272716"/>
    </source>
</evidence>
<gene>
    <name evidence="1" type="ORF">BTTOUR_00265</name>
</gene>
<proteinExistence type="predicted"/>
<dbReference type="Proteomes" id="UP001272716">
    <property type="component" value="Unassembled WGS sequence"/>
</dbReference>